<protein>
    <submittedName>
        <fullName evidence="1">Uncharacterized protein</fullName>
    </submittedName>
</protein>
<name>A0A1H9WFU9_9GAMM</name>
<dbReference type="EMBL" id="FOGS01000014">
    <property type="protein sequence ID" value="SES32704.1"/>
    <property type="molecule type" value="Genomic_DNA"/>
</dbReference>
<reference evidence="2" key="1">
    <citation type="submission" date="2016-10" db="EMBL/GenBank/DDBJ databases">
        <authorList>
            <person name="Varghese N."/>
            <person name="Submissions S."/>
        </authorList>
    </citation>
    <scope>NUCLEOTIDE SEQUENCE [LARGE SCALE GENOMIC DNA]</scope>
    <source>
        <strain evidence="2">CGMCC 1.6495</strain>
    </source>
</reference>
<keyword evidence="2" id="KW-1185">Reference proteome</keyword>
<dbReference type="AlphaFoldDB" id="A0A1H9WFU9"/>
<evidence type="ECO:0000313" key="1">
    <source>
        <dbReference type="EMBL" id="SES32704.1"/>
    </source>
</evidence>
<proteinExistence type="predicted"/>
<evidence type="ECO:0000313" key="2">
    <source>
        <dbReference type="Proteomes" id="UP000198505"/>
    </source>
</evidence>
<accession>A0A1H9WFU9</accession>
<organism evidence="1 2">
    <name type="scientific">Vreelandella subterranea</name>
    <dbReference type="NCBI Taxonomy" id="416874"/>
    <lineage>
        <taxon>Bacteria</taxon>
        <taxon>Pseudomonadati</taxon>
        <taxon>Pseudomonadota</taxon>
        <taxon>Gammaproteobacteria</taxon>
        <taxon>Oceanospirillales</taxon>
        <taxon>Halomonadaceae</taxon>
        <taxon>Vreelandella</taxon>
    </lineage>
</organism>
<dbReference type="STRING" id="416874.SAMN04487958_11488"/>
<dbReference type="Proteomes" id="UP000198505">
    <property type="component" value="Unassembled WGS sequence"/>
</dbReference>
<gene>
    <name evidence="1" type="ORF">SAMN04487958_11488</name>
</gene>
<sequence length="100" mass="11525">MSQQTTSPTKGGALARQAAMLCQDRAFQLYLDRRKRAKFGMTESTLPDGTHNQDDARDWLCAACQIQSRAELDHNPTAAATFRRIRQRFMKWKQRPGRQQ</sequence>
<dbReference type="RefSeq" id="WP_092830687.1">
    <property type="nucleotide sequence ID" value="NZ_FOGS01000014.1"/>
</dbReference>